<organism evidence="1 2">
    <name type="scientific">Candidatus Viridilinea mediisalina</name>
    <dbReference type="NCBI Taxonomy" id="2024553"/>
    <lineage>
        <taxon>Bacteria</taxon>
        <taxon>Bacillati</taxon>
        <taxon>Chloroflexota</taxon>
        <taxon>Chloroflexia</taxon>
        <taxon>Chloroflexales</taxon>
        <taxon>Chloroflexineae</taxon>
        <taxon>Oscillochloridaceae</taxon>
        <taxon>Candidatus Viridilinea</taxon>
    </lineage>
</organism>
<name>A0A2A6RDJ9_9CHLR</name>
<comment type="caution">
    <text evidence="1">The sequence shown here is derived from an EMBL/GenBank/DDBJ whole genome shotgun (WGS) entry which is preliminary data.</text>
</comment>
<evidence type="ECO:0000313" key="1">
    <source>
        <dbReference type="EMBL" id="PDV99143.1"/>
    </source>
</evidence>
<dbReference type="AlphaFoldDB" id="A0A2A6RDJ9"/>
<keyword evidence="2" id="KW-1185">Reference proteome</keyword>
<dbReference type="EMBL" id="NQWI01000241">
    <property type="protein sequence ID" value="PDV99143.1"/>
    <property type="molecule type" value="Genomic_DNA"/>
</dbReference>
<dbReference type="RefSeq" id="WP_097646158.1">
    <property type="nucleotide sequence ID" value="NZ_NQWI01000241.1"/>
</dbReference>
<sequence>MSSDLITYLVNEHVAEVERKYADELQQTRTALSRALQELVEDAVIFRFPATPAVLVRNIRSCTDAEQLTALHHAILQAPDQPTVEALLAALPTDGARRSA</sequence>
<accession>A0A2A6RDJ9</accession>
<proteinExistence type="predicted"/>
<reference evidence="2" key="1">
    <citation type="submission" date="2017-08" db="EMBL/GenBank/DDBJ databases">
        <authorList>
            <person name="Grouzdev D.S."/>
            <person name="Gaisin V.A."/>
            <person name="Rysina M.S."/>
            <person name="Gorlenko V.M."/>
        </authorList>
    </citation>
    <scope>NUCLEOTIDE SEQUENCE [LARGE SCALE GENOMIC DNA]</scope>
    <source>
        <strain evidence="2">Kir15-3F</strain>
    </source>
</reference>
<evidence type="ECO:0000313" key="2">
    <source>
        <dbReference type="Proteomes" id="UP000220527"/>
    </source>
</evidence>
<protein>
    <submittedName>
        <fullName evidence="1">Uncharacterized protein</fullName>
    </submittedName>
</protein>
<dbReference type="Proteomes" id="UP000220527">
    <property type="component" value="Unassembled WGS sequence"/>
</dbReference>
<gene>
    <name evidence="1" type="ORF">CJ255_21705</name>
</gene>